<dbReference type="EMBL" id="AQPX01000008">
    <property type="protein sequence ID" value="EON73753.1"/>
    <property type="molecule type" value="Genomic_DNA"/>
</dbReference>
<dbReference type="PATRIC" id="fig|1285586.5.peg.766"/>
<dbReference type="AlphaFoldDB" id="R7ZI43"/>
<evidence type="ECO:0000256" key="1">
    <source>
        <dbReference type="SAM" id="Phobius"/>
    </source>
</evidence>
<accession>R7ZI43</accession>
<name>R7ZI43_LYSSH</name>
<evidence type="ECO:0000313" key="2">
    <source>
        <dbReference type="EMBL" id="EON73753.1"/>
    </source>
</evidence>
<keyword evidence="1" id="KW-0472">Membrane</keyword>
<protein>
    <submittedName>
        <fullName evidence="2">Uncharacterized protein</fullName>
    </submittedName>
</protein>
<evidence type="ECO:0000313" key="3">
    <source>
        <dbReference type="Proteomes" id="UP000013911"/>
    </source>
</evidence>
<dbReference type="Proteomes" id="UP000013911">
    <property type="component" value="Unassembled WGS sequence"/>
</dbReference>
<dbReference type="HOGENOM" id="CLU_194269_0_0_9"/>
<comment type="caution">
    <text evidence="2">The sequence shown here is derived from an EMBL/GenBank/DDBJ whole genome shotgun (WGS) entry which is preliminary data.</text>
</comment>
<keyword evidence="1" id="KW-0812">Transmembrane</keyword>
<dbReference type="RefSeq" id="WP_010857722.1">
    <property type="nucleotide sequence ID" value="NZ_KB933398.1"/>
</dbReference>
<keyword evidence="1" id="KW-1133">Transmembrane helix</keyword>
<dbReference type="eggNOG" id="ENOG50339SC">
    <property type="taxonomic scope" value="Bacteria"/>
</dbReference>
<sequence>MLIIIGILIISAFIIYVELPSLKKGGAKTIWAFSILLIMGLTLNIAIILNATIISPLDVIIYIFQPISDFLKTTLLK</sequence>
<gene>
    <name evidence="2" type="ORF">H131_03789</name>
</gene>
<organism evidence="2 3">
    <name type="scientific">Lysinibacillus sphaericus OT4b.31</name>
    <dbReference type="NCBI Taxonomy" id="1285586"/>
    <lineage>
        <taxon>Bacteria</taxon>
        <taxon>Bacillati</taxon>
        <taxon>Bacillota</taxon>
        <taxon>Bacilli</taxon>
        <taxon>Bacillales</taxon>
        <taxon>Bacillaceae</taxon>
        <taxon>Lysinibacillus</taxon>
    </lineage>
</organism>
<feature type="transmembrane region" description="Helical" evidence="1">
    <location>
        <begin position="30"/>
        <end position="54"/>
    </location>
</feature>
<proteinExistence type="predicted"/>
<reference evidence="2 3" key="1">
    <citation type="submission" date="2013-04" db="EMBL/GenBank/DDBJ databases">
        <title>Draft genome of the heavy metal tolerant bacterium Lysinibacillus sphaericus strain OT4b.31.</title>
        <authorList>
            <person name="Pena-Montenegro T.D."/>
            <person name="Dussan J."/>
        </authorList>
    </citation>
    <scope>NUCLEOTIDE SEQUENCE [LARGE SCALE GENOMIC DNA]</scope>
    <source>
        <strain evidence="2 3">OT4b.31</strain>
    </source>
</reference>